<proteinExistence type="predicted"/>
<name>A0ACC3BKP1_PYRYE</name>
<protein>
    <submittedName>
        <fullName evidence="1">Uncharacterized protein</fullName>
    </submittedName>
</protein>
<dbReference type="EMBL" id="CM020618">
    <property type="protein sequence ID" value="KAK1858524.1"/>
    <property type="molecule type" value="Genomic_DNA"/>
</dbReference>
<accession>A0ACC3BKP1</accession>
<organism evidence="1 2">
    <name type="scientific">Pyropia yezoensis</name>
    <name type="common">Susabi-nori</name>
    <name type="synonym">Porphyra yezoensis</name>
    <dbReference type="NCBI Taxonomy" id="2788"/>
    <lineage>
        <taxon>Eukaryota</taxon>
        <taxon>Rhodophyta</taxon>
        <taxon>Bangiophyceae</taxon>
        <taxon>Bangiales</taxon>
        <taxon>Bangiaceae</taxon>
        <taxon>Pyropia</taxon>
    </lineage>
</organism>
<reference evidence="1" key="1">
    <citation type="submission" date="2019-11" db="EMBL/GenBank/DDBJ databases">
        <title>Nori genome reveals adaptations in red seaweeds to the harsh intertidal environment.</title>
        <authorList>
            <person name="Wang D."/>
            <person name="Mao Y."/>
        </authorList>
    </citation>
    <scope>NUCLEOTIDE SEQUENCE</scope>
    <source>
        <tissue evidence="1">Gametophyte</tissue>
    </source>
</reference>
<comment type="caution">
    <text evidence="1">The sequence shown here is derived from an EMBL/GenBank/DDBJ whole genome shotgun (WGS) entry which is preliminary data.</text>
</comment>
<sequence length="171" mass="18149">MVRMLSLVALAAAAVVAAVAPAAAAPTVGMQQAVTPAAPFAAAAASSSVAAVAALHRVATVHAELPGGLDMKEMALRALEPLWEAYKAGEFDKVIDAFKRGELDDHIPSEKEVIDTLEHVMEILMKVVPRAYKLLEEVKEGKHDDFLDDAKDGSLEDFLESVAKELLGAVY</sequence>
<evidence type="ECO:0000313" key="1">
    <source>
        <dbReference type="EMBL" id="KAK1858524.1"/>
    </source>
</evidence>
<dbReference type="Proteomes" id="UP000798662">
    <property type="component" value="Chromosome 1"/>
</dbReference>
<keyword evidence="2" id="KW-1185">Reference proteome</keyword>
<evidence type="ECO:0000313" key="2">
    <source>
        <dbReference type="Proteomes" id="UP000798662"/>
    </source>
</evidence>
<gene>
    <name evidence="1" type="ORF">I4F81_001125</name>
</gene>